<sequence length="48" mass="6048">MFIQSGRFIFWLNEYVLSDRTPNRFEFFILRILTLHSIRVFFWLHSPR</sequence>
<comment type="caution">
    <text evidence="1">The sequence shown here is derived from an EMBL/GenBank/DDBJ whole genome shotgun (WGS) entry which is preliminary data.</text>
</comment>
<accession>A0AAV3B930</accession>
<evidence type="ECO:0000313" key="1">
    <source>
        <dbReference type="EMBL" id="EDR31183.1"/>
    </source>
</evidence>
<evidence type="ECO:0000313" key="2">
    <source>
        <dbReference type="Proteomes" id="UP000004430"/>
    </source>
</evidence>
<dbReference type="Proteomes" id="UP000004430">
    <property type="component" value="Unassembled WGS sequence"/>
</dbReference>
<reference evidence="1 2" key="2">
    <citation type="submission" date="2010-03" db="EMBL/GenBank/DDBJ databases">
        <authorList>
            <person name="Payne S.H."/>
            <person name="Sutton G.G."/>
        </authorList>
    </citation>
    <scope>NUCLEOTIDE SEQUENCE [LARGE SCALE GENOMIC DNA]</scope>
    <source>
        <strain evidence="1 2">IP275</strain>
    </source>
</reference>
<protein>
    <submittedName>
        <fullName evidence="1">Uncharacterized protein</fullName>
    </submittedName>
</protein>
<dbReference type="AlphaFoldDB" id="A0AAV3B930"/>
<dbReference type="EMBL" id="AAOS02000025">
    <property type="protein sequence ID" value="EDR31183.1"/>
    <property type="molecule type" value="Genomic_DNA"/>
</dbReference>
<organism evidence="1 2">
    <name type="scientific">Yersinia pestis biovar Orientalis str. IP275</name>
    <dbReference type="NCBI Taxonomy" id="373665"/>
    <lineage>
        <taxon>Bacteria</taxon>
        <taxon>Pseudomonadati</taxon>
        <taxon>Pseudomonadota</taxon>
        <taxon>Gammaproteobacteria</taxon>
        <taxon>Enterobacterales</taxon>
        <taxon>Yersiniaceae</taxon>
        <taxon>Yersinia</taxon>
    </lineage>
</organism>
<proteinExistence type="predicted"/>
<gene>
    <name evidence="1" type="ORF">YPIP275_2390</name>
</gene>
<name>A0AAV3B930_YERPE</name>
<reference evidence="1 2" key="1">
    <citation type="submission" date="2008-01" db="EMBL/GenBank/DDBJ databases">
        <title>Yersinia pestis Strain IP275 project at JCVI/TIGR.</title>
        <authorList>
            <person name="Ravel J."/>
            <person name="Eppinger M."/>
            <person name="Fricke W.F."/>
            <person name="Rosovitz M."/>
            <person name="Lindler L.E."/>
            <person name="Bearden S."/>
            <person name="Shriefer M."/>
        </authorList>
    </citation>
    <scope>NUCLEOTIDE SEQUENCE [LARGE SCALE GENOMIC DNA]</scope>
    <source>
        <strain evidence="1 2">IP275</strain>
    </source>
</reference>